<sequence>MKNTDKTQLILNEIKNMYPNKMILNASQVSKVLGISTRTFSRFIENEDWHKLPQFKSEACKRKDGTKYNKYQFNIFEIAEFLATN</sequence>
<dbReference type="EMBL" id="PDKJ01000002">
    <property type="protein sequence ID" value="RXJ69504.1"/>
    <property type="molecule type" value="Genomic_DNA"/>
</dbReference>
<comment type="caution">
    <text evidence="1">The sequence shown here is derived from an EMBL/GenBank/DDBJ whole genome shotgun (WGS) entry which is preliminary data.</text>
</comment>
<accession>A0A4Q0YIA3</accession>
<dbReference type="RefSeq" id="WP_128978561.1">
    <property type="nucleotide sequence ID" value="NZ_PDKJ01000002.1"/>
</dbReference>
<evidence type="ECO:0000313" key="1">
    <source>
        <dbReference type="EMBL" id="RXJ69504.1"/>
    </source>
</evidence>
<proteinExistence type="predicted"/>
<dbReference type="Proteomes" id="UP000290172">
    <property type="component" value="Unassembled WGS sequence"/>
</dbReference>
<organism evidence="1 2">
    <name type="scientific">Halarcobacter ebronensis</name>
    <dbReference type="NCBI Taxonomy" id="1462615"/>
    <lineage>
        <taxon>Bacteria</taxon>
        <taxon>Pseudomonadati</taxon>
        <taxon>Campylobacterota</taxon>
        <taxon>Epsilonproteobacteria</taxon>
        <taxon>Campylobacterales</taxon>
        <taxon>Arcobacteraceae</taxon>
        <taxon>Halarcobacter</taxon>
    </lineage>
</organism>
<gene>
    <name evidence="1" type="ORF">CRV08_02030</name>
</gene>
<dbReference type="AlphaFoldDB" id="A0A4Q0YIA3"/>
<protein>
    <submittedName>
        <fullName evidence="1">Uncharacterized protein</fullName>
    </submittedName>
</protein>
<reference evidence="1 2" key="1">
    <citation type="submission" date="2017-10" db="EMBL/GenBank/DDBJ databases">
        <title>Genomics of the genus Arcobacter.</title>
        <authorList>
            <person name="Perez-Cataluna A."/>
            <person name="Figueras M.J."/>
        </authorList>
    </citation>
    <scope>NUCLEOTIDE SEQUENCE [LARGE SCALE GENOMIC DNA]</scope>
    <source>
        <strain evidence="1 2">CECT 8993</strain>
    </source>
</reference>
<evidence type="ECO:0000313" key="2">
    <source>
        <dbReference type="Proteomes" id="UP000290172"/>
    </source>
</evidence>
<name>A0A4Q0YIA3_9BACT</name>